<feature type="domain" description="RRM" evidence="4">
    <location>
        <begin position="10"/>
        <end position="86"/>
    </location>
</feature>
<evidence type="ECO:0000313" key="5">
    <source>
        <dbReference type="Proteomes" id="UP000515163"/>
    </source>
</evidence>
<dbReference type="GO" id="GO:0005829">
    <property type="term" value="C:cytosol"/>
    <property type="evidence" value="ECO:0007669"/>
    <property type="project" value="TreeGrafter"/>
</dbReference>
<dbReference type="GeneID" id="116293763"/>
<evidence type="ECO:0000256" key="2">
    <source>
        <dbReference type="PROSITE-ProRule" id="PRU00176"/>
    </source>
</evidence>
<dbReference type="InterPro" id="IPR012677">
    <property type="entry name" value="Nucleotide-bd_a/b_plait_sf"/>
</dbReference>
<feature type="region of interest" description="Disordered" evidence="3">
    <location>
        <begin position="386"/>
        <end position="408"/>
    </location>
</feature>
<sequence>MEANGEEENRSLYVGNLDPSCTEELIHSIFNGVASVSRCKMINSTTGKDPYCFVEFHTNSDAAKALYQMDRRFIMGKNIKVNWATNNQGMKRGETNNHHHIFVGDLAEDIDDTTLRKAFQPFGDISEVRVVKDPANKNKSKGFGFVAFVRKDDAAKAIADMNGTEIKGKIIRTNWASRKNHPIQSKPLNWEEVFHKSSQLNTTIYVGNLPPDVKDYDLQQLFSQYGNIVEIKLFADKGYAFIKFNTHNEATSGIVGTHNQTTLGDPNNPYLLRCSWGKETPEMVNFQQAAAWQHQYYAPFYYQQTQQQQQQQMQPTQQQQPQQPYVQYPQYAMYYHNGATYPTGQQGMAMYPVQNYQAAQMSTSPSSAIQTPNQSPQVIGMQASGMLTPQGGPTPSYAMQPAAGYHAQ</sequence>
<dbReference type="GO" id="GO:0003729">
    <property type="term" value="F:mRNA binding"/>
    <property type="evidence" value="ECO:0007669"/>
    <property type="project" value="InterPro"/>
</dbReference>
<name>A0A6P8HL16_ACTTE</name>
<dbReference type="RefSeq" id="XP_031557089.1">
    <property type="nucleotide sequence ID" value="XM_031701229.1"/>
</dbReference>
<accession>A0A6P8HL16</accession>
<dbReference type="InterPro" id="IPR000504">
    <property type="entry name" value="RRM_dom"/>
</dbReference>
<evidence type="ECO:0000256" key="1">
    <source>
        <dbReference type="ARBA" id="ARBA00022884"/>
    </source>
</evidence>
<dbReference type="InParanoid" id="A0A6P8HL16"/>
<feature type="domain" description="RRM" evidence="4">
    <location>
        <begin position="202"/>
        <end position="279"/>
    </location>
</feature>
<dbReference type="InterPro" id="IPR050825">
    <property type="entry name" value="RBM42_RBP45_47-like"/>
</dbReference>
<dbReference type="KEGG" id="aten:116293763"/>
<keyword evidence="5" id="KW-1185">Reference proteome</keyword>
<organism evidence="5 6">
    <name type="scientific">Actinia tenebrosa</name>
    <name type="common">Australian red waratah sea anemone</name>
    <dbReference type="NCBI Taxonomy" id="6105"/>
    <lineage>
        <taxon>Eukaryota</taxon>
        <taxon>Metazoa</taxon>
        <taxon>Cnidaria</taxon>
        <taxon>Anthozoa</taxon>
        <taxon>Hexacorallia</taxon>
        <taxon>Actiniaria</taxon>
        <taxon>Actiniidae</taxon>
        <taxon>Actinia</taxon>
    </lineage>
</organism>
<dbReference type="PANTHER" id="PTHR47640:SF5">
    <property type="entry name" value="RRM DOMAIN-CONTAINING PROTEIN"/>
    <property type="match status" value="1"/>
</dbReference>
<feature type="domain" description="RRM" evidence="4">
    <location>
        <begin position="99"/>
        <end position="178"/>
    </location>
</feature>
<proteinExistence type="predicted"/>
<keyword evidence="1 2" id="KW-0694">RNA-binding</keyword>
<dbReference type="PROSITE" id="PS50102">
    <property type="entry name" value="RRM"/>
    <property type="match status" value="3"/>
</dbReference>
<protein>
    <submittedName>
        <fullName evidence="6">Nucleolysin TIAR-like isoform X1</fullName>
    </submittedName>
</protein>
<evidence type="ECO:0000313" key="6">
    <source>
        <dbReference type="RefSeq" id="XP_031557089.1"/>
    </source>
</evidence>
<evidence type="ECO:0000259" key="4">
    <source>
        <dbReference type="PROSITE" id="PS50102"/>
    </source>
</evidence>
<dbReference type="Proteomes" id="UP000515163">
    <property type="component" value="Unplaced"/>
</dbReference>
<evidence type="ECO:0000256" key="3">
    <source>
        <dbReference type="SAM" id="MobiDB-lite"/>
    </source>
</evidence>
<dbReference type="Pfam" id="PF00076">
    <property type="entry name" value="RRM_1"/>
    <property type="match status" value="3"/>
</dbReference>
<dbReference type="Gene3D" id="3.30.70.330">
    <property type="match status" value="3"/>
</dbReference>
<reference evidence="6" key="1">
    <citation type="submission" date="2025-08" db="UniProtKB">
        <authorList>
            <consortium name="RefSeq"/>
        </authorList>
    </citation>
    <scope>IDENTIFICATION</scope>
    <source>
        <tissue evidence="6">Tentacle</tissue>
    </source>
</reference>
<gene>
    <name evidence="6" type="primary">LOC116293763</name>
</gene>
<dbReference type="PANTHER" id="PTHR47640">
    <property type="entry name" value="TRNA SELENOCYSTEINE 1-ASSOCIATED PROTEIN 1-RELATED-RELATED"/>
    <property type="match status" value="1"/>
</dbReference>
<dbReference type="FunCoup" id="A0A6P8HL16">
    <property type="interactions" value="3745"/>
</dbReference>
<dbReference type="AlphaFoldDB" id="A0A6P8HL16"/>
<dbReference type="SMART" id="SM00360">
    <property type="entry name" value="RRM"/>
    <property type="match status" value="3"/>
</dbReference>
<dbReference type="InterPro" id="IPR035979">
    <property type="entry name" value="RBD_domain_sf"/>
</dbReference>
<dbReference type="SUPFAM" id="SSF54928">
    <property type="entry name" value="RNA-binding domain, RBD"/>
    <property type="match status" value="3"/>
</dbReference>
<dbReference type="OrthoDB" id="439808at2759"/>